<evidence type="ECO:0000313" key="2">
    <source>
        <dbReference type="Proteomes" id="UP001057498"/>
    </source>
</evidence>
<keyword evidence="2" id="KW-1185">Reference proteome</keyword>
<proteinExistence type="predicted"/>
<name>A0ABM7YS33_9BURK</name>
<gene>
    <name evidence="1" type="ORF">CATMQ487_43720</name>
</gene>
<accession>A0ABM7YS33</accession>
<organism evidence="1 2">
    <name type="scientific">Sphaerotilus microaerophilus</name>
    <dbReference type="NCBI Taxonomy" id="2914710"/>
    <lineage>
        <taxon>Bacteria</taxon>
        <taxon>Pseudomonadati</taxon>
        <taxon>Pseudomonadota</taxon>
        <taxon>Betaproteobacteria</taxon>
        <taxon>Burkholderiales</taxon>
        <taxon>Sphaerotilaceae</taxon>
        <taxon>Sphaerotilus</taxon>
    </lineage>
</organism>
<dbReference type="Proteomes" id="UP001057498">
    <property type="component" value="Chromosome"/>
</dbReference>
<evidence type="ECO:0000313" key="1">
    <source>
        <dbReference type="EMBL" id="BDI07402.1"/>
    </source>
</evidence>
<dbReference type="RefSeq" id="WP_251970598.1">
    <property type="nucleotide sequence ID" value="NZ_AP025730.1"/>
</dbReference>
<dbReference type="EMBL" id="AP025730">
    <property type="protein sequence ID" value="BDI07402.1"/>
    <property type="molecule type" value="Genomic_DNA"/>
</dbReference>
<sequence>MDSDTHRPEDATTPPASRGAALLDALRGFDTDFIEAVQDLRDESQPMQVRDLPCVCGPASSV</sequence>
<reference evidence="1" key="1">
    <citation type="submission" date="2022-04" db="EMBL/GenBank/DDBJ databases">
        <title>Whole genome sequence of Sphaerotilus sp. FB-5.</title>
        <authorList>
            <person name="Takeda M."/>
            <person name="Narihara S."/>
            <person name="Akimoto M."/>
            <person name="Akimoto R."/>
            <person name="Nishiyashiki S."/>
            <person name="Murakami T."/>
        </authorList>
    </citation>
    <scope>NUCLEOTIDE SEQUENCE</scope>
    <source>
        <strain evidence="1">FB-5</strain>
    </source>
</reference>
<protein>
    <submittedName>
        <fullName evidence="1">Uncharacterized protein</fullName>
    </submittedName>
</protein>